<evidence type="ECO:0000256" key="1">
    <source>
        <dbReference type="SAM" id="Phobius"/>
    </source>
</evidence>
<evidence type="ECO:0000313" key="2">
    <source>
        <dbReference type="EMBL" id="TRM58812.1"/>
    </source>
</evidence>
<evidence type="ECO:0000313" key="3">
    <source>
        <dbReference type="Proteomes" id="UP000320762"/>
    </source>
</evidence>
<name>A0A550C1X7_9AGAR</name>
<feature type="transmembrane region" description="Helical" evidence="1">
    <location>
        <begin position="106"/>
        <end position="127"/>
    </location>
</feature>
<dbReference type="AlphaFoldDB" id="A0A550C1X7"/>
<feature type="transmembrane region" description="Helical" evidence="1">
    <location>
        <begin position="65"/>
        <end position="86"/>
    </location>
</feature>
<reference evidence="2 3" key="1">
    <citation type="journal article" date="2019" name="New Phytol.">
        <title>Comparative genomics reveals unique wood-decay strategies and fruiting body development in the Schizophyllaceae.</title>
        <authorList>
            <person name="Almasi E."/>
            <person name="Sahu N."/>
            <person name="Krizsan K."/>
            <person name="Balint B."/>
            <person name="Kovacs G.M."/>
            <person name="Kiss B."/>
            <person name="Cseklye J."/>
            <person name="Drula E."/>
            <person name="Henrissat B."/>
            <person name="Nagy I."/>
            <person name="Chovatia M."/>
            <person name="Adam C."/>
            <person name="LaButti K."/>
            <person name="Lipzen A."/>
            <person name="Riley R."/>
            <person name="Grigoriev I.V."/>
            <person name="Nagy L.G."/>
        </authorList>
    </citation>
    <scope>NUCLEOTIDE SEQUENCE [LARGE SCALE GENOMIC DNA]</scope>
    <source>
        <strain evidence="2 3">NL-1724</strain>
    </source>
</reference>
<keyword evidence="1" id="KW-1133">Transmembrane helix</keyword>
<accession>A0A550C1X7</accession>
<gene>
    <name evidence="2" type="ORF">BD626DRAFT_463372</name>
</gene>
<feature type="transmembrane region" description="Helical" evidence="1">
    <location>
        <begin position="268"/>
        <end position="300"/>
    </location>
</feature>
<dbReference type="OrthoDB" id="2937938at2759"/>
<protein>
    <submittedName>
        <fullName evidence="2">Uncharacterized protein</fullName>
    </submittedName>
</protein>
<feature type="transmembrane region" description="Helical" evidence="1">
    <location>
        <begin position="32"/>
        <end position="53"/>
    </location>
</feature>
<feature type="transmembrane region" description="Helical" evidence="1">
    <location>
        <begin position="181"/>
        <end position="204"/>
    </location>
</feature>
<proteinExistence type="predicted"/>
<dbReference type="Proteomes" id="UP000320762">
    <property type="component" value="Unassembled WGS sequence"/>
</dbReference>
<feature type="transmembrane region" description="Helical" evidence="1">
    <location>
        <begin position="224"/>
        <end position="248"/>
    </location>
</feature>
<dbReference type="EMBL" id="VDMD01000033">
    <property type="protein sequence ID" value="TRM58812.1"/>
    <property type="molecule type" value="Genomic_DNA"/>
</dbReference>
<keyword evidence="1" id="KW-0812">Transmembrane</keyword>
<organism evidence="2 3">
    <name type="scientific">Schizophyllum amplum</name>
    <dbReference type="NCBI Taxonomy" id="97359"/>
    <lineage>
        <taxon>Eukaryota</taxon>
        <taxon>Fungi</taxon>
        <taxon>Dikarya</taxon>
        <taxon>Basidiomycota</taxon>
        <taxon>Agaricomycotina</taxon>
        <taxon>Agaricomycetes</taxon>
        <taxon>Agaricomycetidae</taxon>
        <taxon>Agaricales</taxon>
        <taxon>Schizophyllaceae</taxon>
        <taxon>Schizophyllum</taxon>
    </lineage>
</organism>
<sequence length="358" mass="38660">MAGALALIPRPPMSGRLNVADVVLYQATACKVAGYAVGYGIIIALCIVASLLFVRRNAMGRFLPVVTLAIFLSSTIWLCITLRAAVLITAKTSNPSVLPRTVKLQIAHVAFLRLNCVLSDVVVVWRAWVLWPGSRSIKFVLSISMLTTVAGNIADIALVALDARQPSATGTPPNSKLWPRFLVSTLPVIIANVVATGAAAAKIWDYRSNVKSSLRHAPARVEKILLLSVESGLIYAAFWLTFFITNVVDLQAAYGVNNPYTPGAVMSYILPSIAAAYPLIIVIASVAQSSPAHTIATLLLSRMRFTRQQRTLSAVARQDVLDITSDQDSWDAVSSLVARTGPDRYRATISEHLDQPLI</sequence>
<comment type="caution">
    <text evidence="2">The sequence shown here is derived from an EMBL/GenBank/DDBJ whole genome shotgun (WGS) entry which is preliminary data.</text>
</comment>
<keyword evidence="1" id="KW-0472">Membrane</keyword>
<feature type="transmembrane region" description="Helical" evidence="1">
    <location>
        <begin position="139"/>
        <end position="161"/>
    </location>
</feature>
<keyword evidence="3" id="KW-1185">Reference proteome</keyword>